<dbReference type="EMBL" id="UYSU01033939">
    <property type="protein sequence ID" value="VDL93384.1"/>
    <property type="molecule type" value="Genomic_DNA"/>
</dbReference>
<feature type="active site" evidence="4">
    <location>
        <position position="545"/>
    </location>
</feature>
<accession>A0A183SS03</accession>
<feature type="region of interest" description="Disordered" evidence="5">
    <location>
        <begin position="1100"/>
        <end position="1149"/>
    </location>
</feature>
<dbReference type="STRING" id="70667.A0A183SS03"/>
<dbReference type="Gene3D" id="4.10.70.10">
    <property type="entry name" value="Disintegrin domain"/>
    <property type="match status" value="1"/>
</dbReference>
<evidence type="ECO:0000313" key="11">
    <source>
        <dbReference type="WBParaSite" id="SSLN_0000722001-mRNA-1"/>
    </source>
</evidence>
<keyword evidence="10" id="KW-1185">Reference proteome</keyword>
<evidence type="ECO:0000256" key="1">
    <source>
        <dbReference type="ARBA" id="ARBA00001809"/>
    </source>
</evidence>
<dbReference type="SMART" id="SM00050">
    <property type="entry name" value="DISIN"/>
    <property type="match status" value="1"/>
</dbReference>
<dbReference type="InterPro" id="IPR049038">
    <property type="entry name" value="ADAM10_Cys-rich"/>
</dbReference>
<dbReference type="Proteomes" id="UP000275846">
    <property type="component" value="Unassembled WGS sequence"/>
</dbReference>
<evidence type="ECO:0000256" key="4">
    <source>
        <dbReference type="PROSITE-ProRule" id="PRU00276"/>
    </source>
</evidence>
<feature type="region of interest" description="Disordered" evidence="5">
    <location>
        <begin position="911"/>
        <end position="990"/>
    </location>
</feature>
<organism evidence="11">
    <name type="scientific">Schistocephalus solidus</name>
    <name type="common">Tapeworm</name>
    <dbReference type="NCBI Taxonomy" id="70667"/>
    <lineage>
        <taxon>Eukaryota</taxon>
        <taxon>Metazoa</taxon>
        <taxon>Spiralia</taxon>
        <taxon>Lophotrochozoa</taxon>
        <taxon>Platyhelminthes</taxon>
        <taxon>Cestoda</taxon>
        <taxon>Eucestoda</taxon>
        <taxon>Diphyllobothriidea</taxon>
        <taxon>Diphyllobothriidae</taxon>
        <taxon>Schistocephalus</taxon>
    </lineage>
</organism>
<dbReference type="GO" id="GO:0005886">
    <property type="term" value="C:plasma membrane"/>
    <property type="evidence" value="ECO:0007669"/>
    <property type="project" value="TreeGrafter"/>
</dbReference>
<keyword evidence="6" id="KW-1133">Transmembrane helix</keyword>
<dbReference type="SUPFAM" id="SSF57552">
    <property type="entry name" value="Blood coagulation inhibitor (disintegrin)"/>
    <property type="match status" value="1"/>
</dbReference>
<feature type="binding site" evidence="4">
    <location>
        <position position="548"/>
    </location>
    <ligand>
        <name>Zn(2+)</name>
        <dbReference type="ChEBI" id="CHEBI:29105"/>
        <note>catalytic</note>
    </ligand>
</feature>
<dbReference type="OrthoDB" id="2149267at2759"/>
<feature type="compositionally biased region" description="Polar residues" evidence="5">
    <location>
        <begin position="975"/>
        <end position="986"/>
    </location>
</feature>
<dbReference type="InterPro" id="IPR001590">
    <property type="entry name" value="Peptidase_M12B"/>
</dbReference>
<feature type="transmembrane region" description="Helical" evidence="6">
    <location>
        <begin position="862"/>
        <end position="882"/>
    </location>
</feature>
<dbReference type="PANTHER" id="PTHR45702">
    <property type="entry name" value="ADAM10/ADAM17 METALLOPEPTIDASE FAMILY MEMBER"/>
    <property type="match status" value="1"/>
</dbReference>
<proteinExistence type="predicted"/>
<sequence>MTLSGAENIPGIAAYDVLNYPSLPGSENHVRKKRSTSDHSHAEFEEPTLLNFSAFSRPFSLVLYRDTSLYSPNLDVIVGGKQFTPDISKAVTQHAVRGFLKNYPKSLVFGTLVNGIFRGTIATRASLLAEPIQPSESAPKDEDGQVFYVEPSGNFFGEPPGFHSIIYRAADAEDGPALSRGRRNSKEPWFCGLSDPSIYKRLMDSSQPAKGLPAQVEYIQMTILQSTKVVHANLALLYFLALFTLTTKVTCPSSVPRLPRSTEFRTPYYYRKTPVAPPETIVPVNRLPYSLAAHLQGLYQAKSSSGRVDEGPTSRVCSLYLQSDTFLWNHVISLPHIRGNKDLAVKEIASIFTQHVQGAQAIYQFANFTDSSGHSYRGVSFRVDRVLINVTERDCRPVPITYRRPVERNAGGSSLPPTPSALPRTIQLQPEGRDLPPVERGSYAIHNPFCSENVDVTNFLNLNSYVNHDDFCLAYVFTYRDFSGGTLGLAWVAEPGGSGGVCEKHRLMREGSQTVRKSLNTGVVTLLNYGTRVSMKISQLTFAHEMGHNLGAKHDDDFKEELPSCLPSVDDPKGNYIMFASATGGDKENNNKFSNCSLNSIARLLTHVLKSDSNCFLTSNGSFCGNRLTEEGEQCDCGYTRDDCDDVCCHPKESTTPCNLTTSVTVDNTTLKVHCSPTAGECCTSTCQYRNSKHLCRPAGECHKSSYCLGNAVRCPPPESLADGTPCKNFTRICKSGECLGSICERIPGWQECSLTRGKNVTPEMMCYVACRENRTGAPCISTIQLEKDADLRKAYPSLAAELLHQDRGVRLQPGSPCDNYRGYCDVFLRCQSVVAEGPLARLRNLLFSPQVLDKVKTWITVHWWAMLLISFGAVMSMIIFMKLCSYRTPSSQGARPLPYARGSSSVRMELLSQSQPGLPRHQRHRGSGLTGGRGKRRPSGNRRTNQPGLDEPDPSHSRNTATEIALQPLHLRQPASTQAVNSSAASAVDPPGHHVVPSFVLKRPRLLAIAAPSSTPEVPSLMAVDMITERIPSSSVAIPYQRRRKHMNQRSGWGSKWVGTSSAQPLAVALMDASHAATAVAAAAAAAAASLPTSLVSMETPNGLLPRQGQLQHQSKPGPPAVARCQRPTLPADSVSPRGTPPPLYSMT</sequence>
<feature type="domain" description="Peptidase M12B" evidence="8">
    <location>
        <begin position="457"/>
        <end position="607"/>
    </location>
</feature>
<dbReference type="GO" id="GO:0006509">
    <property type="term" value="P:membrane protein ectodomain proteolysis"/>
    <property type="evidence" value="ECO:0007669"/>
    <property type="project" value="TreeGrafter"/>
</dbReference>
<gene>
    <name evidence="9" type="ORF">SSLN_LOCUS6999</name>
</gene>
<evidence type="ECO:0000313" key="9">
    <source>
        <dbReference type="EMBL" id="VDL93384.1"/>
    </source>
</evidence>
<evidence type="ECO:0000259" key="7">
    <source>
        <dbReference type="PROSITE" id="PS50214"/>
    </source>
</evidence>
<dbReference type="PROSITE" id="PS50214">
    <property type="entry name" value="DISINTEGRIN_2"/>
    <property type="match status" value="1"/>
</dbReference>
<dbReference type="WBParaSite" id="SSLN_0000722001-mRNA-1">
    <property type="protein sequence ID" value="SSLN_0000722001-mRNA-1"/>
    <property type="gene ID" value="SSLN_0000722001"/>
</dbReference>
<evidence type="ECO:0000256" key="3">
    <source>
        <dbReference type="ARBA" id="ARBA00022685"/>
    </source>
</evidence>
<dbReference type="InterPro" id="IPR051489">
    <property type="entry name" value="ADAM_Metalloproteinase"/>
</dbReference>
<dbReference type="Pfam" id="PF21299">
    <property type="entry name" value="ADAM10_Cys-rich"/>
    <property type="match status" value="1"/>
</dbReference>
<comment type="catalytic activity">
    <reaction evidence="1">
        <text>Endopeptidase of broad specificity.</text>
        <dbReference type="EC" id="3.4.24.81"/>
    </reaction>
</comment>
<dbReference type="EC" id="3.4.24.81" evidence="2"/>
<evidence type="ECO:0000256" key="6">
    <source>
        <dbReference type="SAM" id="Phobius"/>
    </source>
</evidence>
<keyword evidence="6" id="KW-0812">Transmembrane</keyword>
<dbReference type="Pfam" id="PF13574">
    <property type="entry name" value="Reprolysin_2"/>
    <property type="match status" value="1"/>
</dbReference>
<dbReference type="AlphaFoldDB" id="A0A183SS03"/>
<reference evidence="11" key="1">
    <citation type="submission" date="2016-06" db="UniProtKB">
        <authorList>
            <consortium name="WormBaseParasite"/>
        </authorList>
    </citation>
    <scope>IDENTIFICATION</scope>
</reference>
<reference evidence="9 10" key="2">
    <citation type="submission" date="2018-11" db="EMBL/GenBank/DDBJ databases">
        <authorList>
            <consortium name="Pathogen Informatics"/>
        </authorList>
    </citation>
    <scope>NUCLEOTIDE SEQUENCE [LARGE SCALE GENOMIC DNA]</scope>
    <source>
        <strain evidence="9 10">NST_G2</strain>
    </source>
</reference>
<feature type="compositionally biased region" description="Pro residues" evidence="5">
    <location>
        <begin position="1140"/>
        <end position="1149"/>
    </location>
</feature>
<dbReference type="InterPro" id="IPR024079">
    <property type="entry name" value="MetalloPept_cat_dom_sf"/>
</dbReference>
<keyword evidence="4" id="KW-0862">Zinc</keyword>
<comment type="caution">
    <text evidence="4">Lacks conserved residue(s) required for the propagation of feature annotation.</text>
</comment>
<evidence type="ECO:0000313" key="10">
    <source>
        <dbReference type="Proteomes" id="UP000275846"/>
    </source>
</evidence>
<dbReference type="GO" id="GO:0046872">
    <property type="term" value="F:metal ion binding"/>
    <property type="evidence" value="ECO:0007669"/>
    <property type="project" value="UniProtKB-KW"/>
</dbReference>
<evidence type="ECO:0000256" key="2">
    <source>
        <dbReference type="ARBA" id="ARBA00012332"/>
    </source>
</evidence>
<dbReference type="GO" id="GO:0004222">
    <property type="term" value="F:metalloendopeptidase activity"/>
    <property type="evidence" value="ECO:0007669"/>
    <property type="project" value="InterPro"/>
</dbReference>
<dbReference type="PANTHER" id="PTHR45702:SF2">
    <property type="entry name" value="KUZBANIAN, ISOFORM A"/>
    <property type="match status" value="1"/>
</dbReference>
<dbReference type="InterPro" id="IPR001762">
    <property type="entry name" value="Disintegrin_dom"/>
</dbReference>
<dbReference type="Gene3D" id="3.40.390.10">
    <property type="entry name" value="Collagenase (Catalytic Domain)"/>
    <property type="match status" value="1"/>
</dbReference>
<feature type="binding site" evidence="4">
    <location>
        <position position="544"/>
    </location>
    <ligand>
        <name>Zn(2+)</name>
        <dbReference type="ChEBI" id="CHEBI:29105"/>
        <note>catalytic</note>
    </ligand>
</feature>
<evidence type="ECO:0000259" key="8">
    <source>
        <dbReference type="PROSITE" id="PS50215"/>
    </source>
</evidence>
<dbReference type="Pfam" id="PF00200">
    <property type="entry name" value="Disintegrin"/>
    <property type="match status" value="1"/>
</dbReference>
<keyword evidence="3" id="KW-0165">Cleavage on pair of basic residues</keyword>
<keyword evidence="6" id="KW-0472">Membrane</keyword>
<evidence type="ECO:0000256" key="5">
    <source>
        <dbReference type="SAM" id="MobiDB-lite"/>
    </source>
</evidence>
<dbReference type="PROSITE" id="PS50215">
    <property type="entry name" value="ADAM_MEPRO"/>
    <property type="match status" value="1"/>
</dbReference>
<dbReference type="GO" id="GO:0007219">
    <property type="term" value="P:Notch signaling pathway"/>
    <property type="evidence" value="ECO:0007669"/>
    <property type="project" value="TreeGrafter"/>
</dbReference>
<feature type="domain" description="Disintegrin" evidence="7">
    <location>
        <begin position="621"/>
        <end position="723"/>
    </location>
</feature>
<feature type="binding site" evidence="4">
    <location>
        <position position="554"/>
    </location>
    <ligand>
        <name>Zn(2+)</name>
        <dbReference type="ChEBI" id="CHEBI:29105"/>
        <note>catalytic</note>
    </ligand>
</feature>
<protein>
    <recommendedName>
        <fullName evidence="2">ADAM10 endopeptidase</fullName>
        <ecNumber evidence="2">3.4.24.81</ecNumber>
    </recommendedName>
</protein>
<name>A0A183SS03_SCHSO</name>
<dbReference type="InterPro" id="IPR036436">
    <property type="entry name" value="Disintegrin_dom_sf"/>
</dbReference>
<keyword evidence="4" id="KW-0479">Metal-binding</keyword>
<dbReference type="SUPFAM" id="SSF55486">
    <property type="entry name" value="Metalloproteases ('zincins'), catalytic domain"/>
    <property type="match status" value="1"/>
</dbReference>